<dbReference type="EMBL" id="AP012214">
    <property type="protein sequence ID" value="BAO38786.1"/>
    <property type="molecule type" value="Genomic_DNA"/>
</dbReference>
<dbReference type="RefSeq" id="XP_022674656.1">
    <property type="nucleotide sequence ID" value="XM_022817939.1"/>
</dbReference>
<evidence type="ECO:0000313" key="2">
    <source>
        <dbReference type="EMBL" id="BAO38786.1"/>
    </source>
</evidence>
<organism evidence="2 3">
    <name type="scientific">Kluyveromyces marxianus (strain DMKU3-1042 / BCC 29191 / NBRC 104275)</name>
    <name type="common">Yeast</name>
    <name type="synonym">Candida kefyr</name>
    <dbReference type="NCBI Taxonomy" id="1003335"/>
    <lineage>
        <taxon>Eukaryota</taxon>
        <taxon>Fungi</taxon>
        <taxon>Dikarya</taxon>
        <taxon>Ascomycota</taxon>
        <taxon>Saccharomycotina</taxon>
        <taxon>Saccharomycetes</taxon>
        <taxon>Saccharomycetales</taxon>
        <taxon>Saccharomycetaceae</taxon>
        <taxon>Kluyveromyces</taxon>
    </lineage>
</organism>
<dbReference type="GeneID" id="34714801"/>
<dbReference type="Proteomes" id="UP000065495">
    <property type="component" value="Chromosome 2"/>
</dbReference>
<dbReference type="OrthoDB" id="4066296at2759"/>
<dbReference type="VEuPathDB" id="FungiDB:KLMA_20328"/>
<proteinExistence type="predicted"/>
<evidence type="ECO:0000256" key="1">
    <source>
        <dbReference type="SAM" id="MobiDB-lite"/>
    </source>
</evidence>
<feature type="compositionally biased region" description="Polar residues" evidence="1">
    <location>
        <begin position="1"/>
        <end position="11"/>
    </location>
</feature>
<feature type="compositionally biased region" description="Basic and acidic residues" evidence="1">
    <location>
        <begin position="12"/>
        <end position="22"/>
    </location>
</feature>
<name>W0T7L4_KLUMD</name>
<feature type="region of interest" description="Disordered" evidence="1">
    <location>
        <begin position="1"/>
        <end position="26"/>
    </location>
</feature>
<protein>
    <submittedName>
        <fullName evidence="2">Uncharacterized protein</fullName>
    </submittedName>
</protein>
<dbReference type="AlphaFoldDB" id="W0T7L4"/>
<evidence type="ECO:0000313" key="3">
    <source>
        <dbReference type="Proteomes" id="UP000065495"/>
    </source>
</evidence>
<sequence length="69" mass="7746">MSTQPIITSNSKDSKDSSEHPTSDVPTVFDVASDIQQSLQDLLRKVNEDDAVFNKSVNSIYDKLKKMEE</sequence>
<gene>
    <name evidence="2" type="ORF">KLMA_20328</name>
</gene>
<dbReference type="KEGG" id="kmx:KLMA_20328"/>
<accession>W0T7L4</accession>
<reference evidence="2 3" key="1">
    <citation type="journal article" date="2015" name="Biotechnol. Biofuels">
        <title>Genetic basis of the highly efficient yeast Kluyveromyces marxianus: complete genome sequence and transcriptome analyses.</title>
        <authorList>
            <person name="Lertwattanasakul N."/>
            <person name="Kosaka T."/>
            <person name="Hosoyama A."/>
            <person name="Suzuki Y."/>
            <person name="Rodrussamee N."/>
            <person name="Matsutani M."/>
            <person name="Murata M."/>
            <person name="Fujimoto N."/>
            <person name="Suprayogi"/>
            <person name="Tsuchikane K."/>
            <person name="Limtong S."/>
            <person name="Fujita N."/>
            <person name="Yamada M."/>
        </authorList>
    </citation>
    <scope>NUCLEOTIDE SEQUENCE [LARGE SCALE GENOMIC DNA]</scope>
    <source>
        <strain evidence="3">DMKU3-1042 / BCC 29191 / NBRC 104275</strain>
    </source>
</reference>